<dbReference type="InterPro" id="IPR032675">
    <property type="entry name" value="LRR_dom_sf"/>
</dbReference>
<feature type="coiled-coil region" evidence="3">
    <location>
        <begin position="183"/>
        <end position="232"/>
    </location>
</feature>
<dbReference type="EMBL" id="CAJNOL010000225">
    <property type="protein sequence ID" value="CAF0945554.1"/>
    <property type="molecule type" value="Genomic_DNA"/>
</dbReference>
<feature type="compositionally biased region" description="Low complexity" evidence="4">
    <location>
        <begin position="1229"/>
        <end position="1241"/>
    </location>
</feature>
<feature type="compositionally biased region" description="Basic and acidic residues" evidence="4">
    <location>
        <begin position="529"/>
        <end position="539"/>
    </location>
</feature>
<feature type="region of interest" description="Disordered" evidence="4">
    <location>
        <begin position="500"/>
        <end position="542"/>
    </location>
</feature>
<dbReference type="Pfam" id="PF00612">
    <property type="entry name" value="IQ"/>
    <property type="match status" value="1"/>
</dbReference>
<evidence type="ECO:0000256" key="4">
    <source>
        <dbReference type="SAM" id="MobiDB-lite"/>
    </source>
</evidence>
<dbReference type="Proteomes" id="UP000663870">
    <property type="component" value="Unassembled WGS sequence"/>
</dbReference>
<keyword evidence="3" id="KW-0175">Coiled coil</keyword>
<feature type="region of interest" description="Disordered" evidence="4">
    <location>
        <begin position="1222"/>
        <end position="1241"/>
    </location>
</feature>
<organism evidence="5 6">
    <name type="scientific">Rotaria sordida</name>
    <dbReference type="NCBI Taxonomy" id="392033"/>
    <lineage>
        <taxon>Eukaryota</taxon>
        <taxon>Metazoa</taxon>
        <taxon>Spiralia</taxon>
        <taxon>Gnathifera</taxon>
        <taxon>Rotifera</taxon>
        <taxon>Eurotatoria</taxon>
        <taxon>Bdelloidea</taxon>
        <taxon>Philodinida</taxon>
        <taxon>Philodinidae</taxon>
        <taxon>Rotaria</taxon>
    </lineage>
</organism>
<feature type="compositionally biased region" description="Basic and acidic residues" evidence="4">
    <location>
        <begin position="361"/>
        <end position="373"/>
    </location>
</feature>
<protein>
    <submittedName>
        <fullName evidence="5">Uncharacterized protein</fullName>
    </submittedName>
</protein>
<keyword evidence="6" id="KW-1185">Reference proteome</keyword>
<dbReference type="InterPro" id="IPR001611">
    <property type="entry name" value="Leu-rich_rpt"/>
</dbReference>
<feature type="region of interest" description="Disordered" evidence="4">
    <location>
        <begin position="428"/>
        <end position="467"/>
    </location>
</feature>
<dbReference type="PROSITE" id="PS50096">
    <property type="entry name" value="IQ"/>
    <property type="match status" value="2"/>
</dbReference>
<feature type="compositionally biased region" description="Polar residues" evidence="4">
    <location>
        <begin position="1382"/>
        <end position="1397"/>
    </location>
</feature>
<proteinExistence type="predicted"/>
<comment type="caution">
    <text evidence="5">The sequence shown here is derived from an EMBL/GenBank/DDBJ whole genome shotgun (WGS) entry which is preliminary data.</text>
</comment>
<feature type="region of interest" description="Disordered" evidence="4">
    <location>
        <begin position="597"/>
        <end position="621"/>
    </location>
</feature>
<evidence type="ECO:0000256" key="3">
    <source>
        <dbReference type="SAM" id="Coils"/>
    </source>
</evidence>
<feature type="compositionally biased region" description="Low complexity" evidence="4">
    <location>
        <begin position="380"/>
        <end position="393"/>
    </location>
</feature>
<keyword evidence="2" id="KW-0677">Repeat</keyword>
<feature type="region of interest" description="Disordered" evidence="4">
    <location>
        <begin position="320"/>
        <end position="393"/>
    </location>
</feature>
<dbReference type="InterPro" id="IPR000048">
    <property type="entry name" value="IQ_motif_EF-hand-BS"/>
</dbReference>
<accession>A0A814CQR6</accession>
<feature type="compositionally biased region" description="Polar residues" evidence="4">
    <location>
        <begin position="597"/>
        <end position="607"/>
    </location>
</feature>
<sequence>METNDELDIAKLVQYELDALILDDSIDDINDDNQIDTEEIEDKQIINETRQILEREMHERLAAFENEVKVNLERYEIDYSEIDELLQKPINKYENDIETNVARECGIEREELERILQSINAEEPSLNSSIDSDLTEYEDSKIEIIKPDVPIIDTDKSVEVTPRNEEQEDPNKKIYDERIAESHRRMLDELALLEQRRKEEEERYAIVLQEQQARLAEEYRRLQKTLDESARQTYNEKLQFETLCREQERLTHDRENKMATIIQAWYRGKRIYRRYHGEIIKRTAPTLRTIAKKRKKKEQEDLANAAKLAKIQEVNMIEKENDHKIETTSIPLPTSNRISSPLPDTGNKKLNQPQKTLPLTETKEIGPSKENSIKQKKIQQKSQSVSKQTSNSSVLTTQIIQLENPIDFIPTIIPEQRTISSSRKIHIENNDNKSDIHQISPSIQTKEQRPKSSNKRQHSARSERTQISTITNDIPSTNTSISSTEQFNITPIESKISSRSITRSDTFEKNFESPRPSIENISIQSKSRNRSDTFHKETENFSTLPIESTSIAKSINTTPSPTINRSDTFHKETENFSSLPVVNTSIVKSIDTALPSPSINRSDTFVNKSEKSPSPPIKTISQHQSDTYINNSQNISSSNERISVRKSLDTLPIDLSVSLKQSEIISITPDILSTPRISTPRKVTKEEQYSTNITNTFLNEARRWAGHIRDITYSNLILSTEEINQEIRTRKMSITFRKLPDIDSQILKKATKNQSSKEIRYLLLEQILTPCSLSLIGTMYLNLTHLILRQCKLVQLIGLDSCTLLTVLDIESNWLEQIHIHLNHLEYLNMSRNRITSLLSINTPCLKYLDVSKNRLTRLNGLETLSNLNILLATSNQLLTTIGLQGCTNLLYIDISDNHLVEMEQVDQCPLLITLKANSNALIQIPNLFNAILLNELDLSSNSLTSFDELSIGSWLPYLTHLRLSNNNLQELSSIKLPSLIELDLAFNQLSDISILKRFIKTCPLLSRINLEQNPVLCDIKDSLLIEEKSCQNPLSILPQSLNEKSSQSIELYLNFLSNITSMFIKLRQTIEQYQIEPIHLIKSIHNQCQQYYEQKIIEPIKISEPILPVTNNMKNISADEQCIIRLQAHWRRRLIERNLSLKWRAAQKIQARWRGHAVRQRIRTVRRLFSQQQQQTFDEIDLAQFDFDEAAFDARFQRPRTPSVRVQQVWQPQAQIFSKTTSITELPRSNSSRSSSVASSRAKPFIEPLSIEARTQLITNEWGFAPSSSTAALMLKRAERMKWNAERKHKREHLDAYQRLQKARQNEQPPGSLRLARRQASLTNATKPIEQTKPLSPPSTGQSRSNRVYEWVHTEVARIDDSSLGNVHTPRNERKRLPSIDGSTDLINRTGANETSQQQQQQQRWSTSTVSVRQPPPLLPPINGHLPRL</sequence>
<dbReference type="GO" id="GO:0005737">
    <property type="term" value="C:cytoplasm"/>
    <property type="evidence" value="ECO:0007669"/>
    <property type="project" value="TreeGrafter"/>
</dbReference>
<reference evidence="5" key="1">
    <citation type="submission" date="2021-02" db="EMBL/GenBank/DDBJ databases">
        <authorList>
            <person name="Nowell W R."/>
        </authorList>
    </citation>
    <scope>NUCLEOTIDE SEQUENCE</scope>
</reference>
<dbReference type="PROSITE" id="PS51450">
    <property type="entry name" value="LRR"/>
    <property type="match status" value="4"/>
</dbReference>
<dbReference type="SUPFAM" id="SSF52058">
    <property type="entry name" value="L domain-like"/>
    <property type="match status" value="1"/>
</dbReference>
<evidence type="ECO:0000256" key="1">
    <source>
        <dbReference type="ARBA" id="ARBA00022614"/>
    </source>
</evidence>
<evidence type="ECO:0000256" key="2">
    <source>
        <dbReference type="ARBA" id="ARBA00022737"/>
    </source>
</evidence>
<name>A0A814CQR6_9BILA</name>
<feature type="compositionally biased region" description="Polar residues" evidence="4">
    <location>
        <begin position="327"/>
        <end position="339"/>
    </location>
</feature>
<gene>
    <name evidence="5" type="ORF">JXQ802_LOCUS11397</name>
</gene>
<dbReference type="CDD" id="cd23767">
    <property type="entry name" value="IQCD"/>
    <property type="match status" value="1"/>
</dbReference>
<keyword evidence="1" id="KW-0433">Leucine-rich repeat</keyword>
<feature type="region of interest" description="Disordered" evidence="4">
    <location>
        <begin position="1363"/>
        <end position="1430"/>
    </location>
</feature>
<feature type="region of interest" description="Disordered" evidence="4">
    <location>
        <begin position="1325"/>
        <end position="1347"/>
    </location>
</feature>
<dbReference type="PANTHER" id="PTHR15454">
    <property type="entry name" value="NISCHARIN RELATED"/>
    <property type="match status" value="1"/>
</dbReference>
<evidence type="ECO:0000313" key="6">
    <source>
        <dbReference type="Proteomes" id="UP000663870"/>
    </source>
</evidence>
<evidence type="ECO:0000313" key="5">
    <source>
        <dbReference type="EMBL" id="CAF0945554.1"/>
    </source>
</evidence>
<dbReference type="Gene3D" id="3.80.10.10">
    <property type="entry name" value="Ribonuclease Inhibitor"/>
    <property type="match status" value="1"/>
</dbReference>
<feature type="compositionally biased region" description="Polar residues" evidence="4">
    <location>
        <begin position="348"/>
        <end position="359"/>
    </location>
</feature>
<dbReference type="SMART" id="SM00364">
    <property type="entry name" value="LRR_BAC"/>
    <property type="match status" value="5"/>
</dbReference>
<dbReference type="SMART" id="SM00015">
    <property type="entry name" value="IQ"/>
    <property type="match status" value="3"/>
</dbReference>